<organism evidence="21">
    <name type="scientific">Mus musculus</name>
    <name type="common">Mouse</name>
    <dbReference type="NCBI Taxonomy" id="10090"/>
    <lineage>
        <taxon>Eukaryota</taxon>
        <taxon>Metazoa</taxon>
        <taxon>Chordata</taxon>
        <taxon>Craniata</taxon>
        <taxon>Vertebrata</taxon>
        <taxon>Euteleostomi</taxon>
        <taxon>Mammalia</taxon>
        <taxon>Eutheria</taxon>
        <taxon>Euarchontoglires</taxon>
        <taxon>Glires</taxon>
        <taxon>Rodentia</taxon>
        <taxon>Myomorpha</taxon>
        <taxon>Muroidea</taxon>
        <taxon>Muridae</taxon>
        <taxon>Murinae</taxon>
        <taxon>Mus</taxon>
        <taxon>Mus</taxon>
    </lineage>
</organism>
<keyword evidence="15" id="KW-1133">Transmembrane helix</keyword>
<dbReference type="InterPro" id="IPR036862">
    <property type="entry name" value="Integrase_C_dom_sf_retrovir"/>
</dbReference>
<evidence type="ECO:0000256" key="5">
    <source>
        <dbReference type="ARBA" id="ARBA00022723"/>
    </source>
</evidence>
<keyword evidence="8" id="KW-0460">Magnesium</keyword>
<evidence type="ECO:0000256" key="8">
    <source>
        <dbReference type="ARBA" id="ARBA00022842"/>
    </source>
</evidence>
<keyword evidence="15" id="KW-0812">Transmembrane</keyword>
<name>A0A346I7J8_MOUSE</name>
<dbReference type="PANTHER" id="PTHR41694:SF3">
    <property type="entry name" value="RNA-DIRECTED DNA POLYMERASE-RELATED"/>
    <property type="match status" value="1"/>
</dbReference>
<keyword evidence="10" id="KW-0695">RNA-directed DNA polymerase</keyword>
<feature type="transmembrane region" description="Helical" evidence="15">
    <location>
        <begin position="7"/>
        <end position="28"/>
    </location>
</feature>
<dbReference type="GO" id="GO:0016032">
    <property type="term" value="P:viral process"/>
    <property type="evidence" value="ECO:0007669"/>
    <property type="project" value="InterPro"/>
</dbReference>
<evidence type="ECO:0000259" key="17">
    <source>
        <dbReference type="PROSITE" id="PS50878"/>
    </source>
</evidence>
<feature type="region of interest" description="Disordered" evidence="14">
    <location>
        <begin position="56"/>
        <end position="96"/>
    </location>
</feature>
<protein>
    <submittedName>
        <fullName evidence="21">Putative gag-pol protein</fullName>
    </submittedName>
</protein>
<accession>A0A346I7J8</accession>
<dbReference type="SUPFAM" id="SSF56672">
    <property type="entry name" value="DNA/RNA polymerases"/>
    <property type="match status" value="1"/>
</dbReference>
<dbReference type="PROSITE" id="PS50876">
    <property type="entry name" value="ZF_INTEGRASE"/>
    <property type="match status" value="1"/>
</dbReference>
<dbReference type="SUPFAM" id="SSF46919">
    <property type="entry name" value="N-terminal Zn binding domain of HIV integrase"/>
    <property type="match status" value="1"/>
</dbReference>
<sequence>MALQVMFGLKFFLVLEALLFLFTCYIVLKIGLKILEEIQDSLSEVKRGERVGARRNGKYTGLSKGLEPEEKLRSGRNTWGEIRRKKKKKEKKKDRLAEVSRRRSLCSEETDWEKKAAHYERKGYQPPSKVLTSHSRKKPKAAGEGQFANWPQGNRLPGALPPYAESPPCVVRQPVVRQQCAERQCAERQCADSFIPREEQRKIEQAFPVFKGAEGGRVHAPVEYVQIKEIAESVRKYGTNANFTLAQLDRLAGVALTPADWQMIAKVALPSMAKYVEWRALWQEAAQAQARANAAALTPEQRDWTFDLLTGQRAYSAEPDKRYQWKVLPQGMSNSPTMCQLYVQEALLPVRKQFPSLILLLYMDDILLCHKDLTMLQKAYPFLLKTLSQWGLQIATEKVQISDTGQFLGSVVSPDKIVPQKVEIRRDHLHTLNDFQKLLGDINWLRPFLKIPSAELRPLFSILEGDPHISSPRALTLAANQALQKVEKALQNAQLQRIEDSQPFSLCVFKTAQLPTAVLWQNGPLLWIHPNVSPAKIIDWYPDAIAQLALKGLKAAITHFGQSPYLLIVPYTAAQVQTLAAASNDWAVLVTSFSGKIDNHYPKHPILQFAQNQSVVFPQITVRNPLKNGIVVYTDGSKTGIGAYVANGKVVSKQYNENSPQVVECLVVLEVLKTFLKPLNIVSDSYYVVNAVNLLEVAGVIKPSSRVANIFQQIQLVLLSRRSPVYITHVRAHSGLPGPMALGNDLADKATKVVAAALSSPVEAARNFHNNFHVTAETLRSRFSLTRKEARDIVTQCQSCCEFLPVPHVGINPRGIRPLQVWQMDVTHVSSFGKLQYLHVSIDTCSGIMFASPLTGEKASHVIQHCLEAWSAWGKPRLLKTDNGPAYTSQKFQQFCRQMDVTHLTGLPYNPQGQGIVERAHRTLKAYLIKQKRGTFEETVPRAPRVSVSLALFTLNFLNIDAHGHTAAERHCSEPDRPNEMVKWKNVLDNKWYGPDPILIRSRGAICVFPQNEDNPFWVPERLTRKIQTDQGNTNVPRLGDVQGVNNKERAALGDNVDISTPNDGDV</sequence>
<feature type="domain" description="Integrase-type" evidence="16">
    <location>
        <begin position="760"/>
        <end position="801"/>
    </location>
</feature>
<keyword evidence="15" id="KW-0472">Membrane</keyword>
<dbReference type="InterPro" id="IPR043128">
    <property type="entry name" value="Rev_trsase/Diguanyl_cyclase"/>
</dbReference>
<dbReference type="GO" id="GO:0003964">
    <property type="term" value="F:RNA-directed DNA polymerase activity"/>
    <property type="evidence" value="ECO:0007669"/>
    <property type="project" value="UniProtKB-KW"/>
</dbReference>
<dbReference type="CDD" id="cd09273">
    <property type="entry name" value="RNase_HI_RT_Bel"/>
    <property type="match status" value="1"/>
</dbReference>
<dbReference type="Gene3D" id="3.30.420.10">
    <property type="entry name" value="Ribonuclease H-like superfamily/Ribonuclease H"/>
    <property type="match status" value="2"/>
</dbReference>
<keyword evidence="11" id="KW-0238">DNA-binding</keyword>
<evidence type="ECO:0000256" key="7">
    <source>
        <dbReference type="ARBA" id="ARBA00022801"/>
    </source>
</evidence>
<dbReference type="PROSITE" id="PS50994">
    <property type="entry name" value="INTEGRASE"/>
    <property type="match status" value="1"/>
</dbReference>
<dbReference type="InterPro" id="IPR043502">
    <property type="entry name" value="DNA/RNA_pol_sf"/>
</dbReference>
<gene>
    <name evidence="21" type="primary">gag-pol</name>
</gene>
<dbReference type="Gene3D" id="1.10.10.200">
    <property type="match status" value="1"/>
</dbReference>
<feature type="domain" description="Integrase catalytic" evidence="19">
    <location>
        <begin position="814"/>
        <end position="986"/>
    </location>
</feature>
<dbReference type="Pfam" id="PF00607">
    <property type="entry name" value="Gag_p24"/>
    <property type="match status" value="1"/>
</dbReference>
<keyword evidence="7" id="KW-0378">Hydrolase</keyword>
<dbReference type="Pfam" id="PF06817">
    <property type="entry name" value="RVT_thumb"/>
    <property type="match status" value="1"/>
</dbReference>
<keyword evidence="9" id="KW-0229">DNA integration</keyword>
<evidence type="ECO:0000256" key="1">
    <source>
        <dbReference type="ARBA" id="ARBA00010879"/>
    </source>
</evidence>
<evidence type="ECO:0000256" key="3">
    <source>
        <dbReference type="ARBA" id="ARBA00022695"/>
    </source>
</evidence>
<evidence type="ECO:0000256" key="14">
    <source>
        <dbReference type="SAM" id="MobiDB-lite"/>
    </source>
</evidence>
<dbReference type="InterPro" id="IPR001037">
    <property type="entry name" value="Integrase_C_retrovir"/>
</dbReference>
<dbReference type="Gene3D" id="3.30.70.270">
    <property type="match status" value="2"/>
</dbReference>
<keyword evidence="5" id="KW-0479">Metal-binding</keyword>
<dbReference type="Pfam" id="PF00552">
    <property type="entry name" value="IN_DBD_C"/>
    <property type="match status" value="1"/>
</dbReference>
<evidence type="ECO:0000259" key="20">
    <source>
        <dbReference type="PROSITE" id="PS51027"/>
    </source>
</evidence>
<feature type="domain" description="Integrase-type" evidence="20">
    <location>
        <begin position="980"/>
        <end position="1029"/>
    </location>
</feature>
<dbReference type="Gene3D" id="2.30.30.10">
    <property type="entry name" value="Integrase, C-terminal domain superfamily, retroviral"/>
    <property type="match status" value="1"/>
</dbReference>
<dbReference type="InterPro" id="IPR017856">
    <property type="entry name" value="Integrase-like_N"/>
</dbReference>
<dbReference type="AlphaFoldDB" id="A0A346I7J8"/>
<evidence type="ECO:0000256" key="9">
    <source>
        <dbReference type="ARBA" id="ARBA00022908"/>
    </source>
</evidence>
<evidence type="ECO:0000256" key="11">
    <source>
        <dbReference type="ARBA" id="ARBA00023125"/>
    </source>
</evidence>
<dbReference type="Pfam" id="PF02022">
    <property type="entry name" value="Integrase_Zn"/>
    <property type="match status" value="1"/>
</dbReference>
<evidence type="ECO:0000313" key="21">
    <source>
        <dbReference type="EMBL" id="AXP11718.1"/>
    </source>
</evidence>
<dbReference type="GO" id="GO:0015074">
    <property type="term" value="P:DNA integration"/>
    <property type="evidence" value="ECO:0007669"/>
    <property type="project" value="UniProtKB-KW"/>
</dbReference>
<dbReference type="InterPro" id="IPR001584">
    <property type="entry name" value="Integrase_cat-core"/>
</dbReference>
<feature type="region of interest" description="Disordered" evidence="14">
    <location>
        <begin position="119"/>
        <end position="159"/>
    </location>
</feature>
<dbReference type="InterPro" id="IPR002156">
    <property type="entry name" value="RNaseH_domain"/>
</dbReference>
<dbReference type="GO" id="GO:0003677">
    <property type="term" value="F:DNA binding"/>
    <property type="evidence" value="ECO:0007669"/>
    <property type="project" value="UniProtKB-KW"/>
</dbReference>
<keyword evidence="12" id="KW-0863">Zinc-finger</keyword>
<comment type="similarity">
    <text evidence="1">Belongs to the beta type-B retroviral polymerase family. HERV class-II K(HML-2) pol subfamily.</text>
</comment>
<evidence type="ECO:0000259" key="19">
    <source>
        <dbReference type="PROSITE" id="PS50994"/>
    </source>
</evidence>
<dbReference type="PROSITE" id="PS50878">
    <property type="entry name" value="RT_POL"/>
    <property type="match status" value="1"/>
</dbReference>
<dbReference type="GO" id="GO:0008270">
    <property type="term" value="F:zinc ion binding"/>
    <property type="evidence" value="ECO:0007669"/>
    <property type="project" value="UniProtKB-KW"/>
</dbReference>
<keyword evidence="12" id="KW-0862">Zinc</keyword>
<evidence type="ECO:0000256" key="15">
    <source>
        <dbReference type="SAM" id="Phobius"/>
    </source>
</evidence>
<keyword evidence="2" id="KW-0808">Transferase</keyword>
<dbReference type="PANTHER" id="PTHR41694">
    <property type="entry name" value="ENDOGENOUS RETROVIRUS GROUP K MEMBER POL PROTEIN"/>
    <property type="match status" value="1"/>
</dbReference>
<keyword evidence="6" id="KW-0255">Endonuclease</keyword>
<evidence type="ECO:0000256" key="12">
    <source>
        <dbReference type="PROSITE-ProRule" id="PRU00450"/>
    </source>
</evidence>
<dbReference type="InterPro" id="IPR000477">
    <property type="entry name" value="RT_dom"/>
</dbReference>
<dbReference type="Gene3D" id="1.10.375.10">
    <property type="entry name" value="Human Immunodeficiency Virus Type 1 Capsid Protein"/>
    <property type="match status" value="1"/>
</dbReference>
<feature type="DNA-binding region" description="Integrase-type" evidence="13">
    <location>
        <begin position="980"/>
        <end position="1029"/>
    </location>
</feature>
<feature type="compositionally biased region" description="Basic residues" evidence="14">
    <location>
        <begin position="83"/>
        <end position="92"/>
    </location>
</feature>
<evidence type="ECO:0000256" key="10">
    <source>
        <dbReference type="ARBA" id="ARBA00022918"/>
    </source>
</evidence>
<dbReference type="Pfam" id="PF00665">
    <property type="entry name" value="rve"/>
    <property type="match status" value="1"/>
</dbReference>
<evidence type="ECO:0000256" key="13">
    <source>
        <dbReference type="PROSITE-ProRule" id="PRU00506"/>
    </source>
</evidence>
<dbReference type="GO" id="GO:0004523">
    <property type="term" value="F:RNA-DNA hybrid ribonuclease activity"/>
    <property type="evidence" value="ECO:0007669"/>
    <property type="project" value="InterPro"/>
</dbReference>
<dbReference type="SUPFAM" id="SSF53098">
    <property type="entry name" value="Ribonuclease H-like"/>
    <property type="match status" value="2"/>
</dbReference>
<dbReference type="Pfam" id="PF00075">
    <property type="entry name" value="RNase_H"/>
    <property type="match status" value="1"/>
</dbReference>
<dbReference type="InterPro" id="IPR010661">
    <property type="entry name" value="RVT_thumb"/>
</dbReference>
<evidence type="ECO:0000259" key="16">
    <source>
        <dbReference type="PROSITE" id="PS50876"/>
    </source>
</evidence>
<evidence type="ECO:0000259" key="18">
    <source>
        <dbReference type="PROSITE" id="PS50879"/>
    </source>
</evidence>
<evidence type="ECO:0000256" key="2">
    <source>
        <dbReference type="ARBA" id="ARBA00022679"/>
    </source>
</evidence>
<dbReference type="InterPro" id="IPR012337">
    <property type="entry name" value="RNaseH-like_sf"/>
</dbReference>
<proteinExistence type="inferred from homology"/>
<dbReference type="PROSITE" id="PS51027">
    <property type="entry name" value="INTEGRASE_DBD"/>
    <property type="match status" value="1"/>
</dbReference>
<evidence type="ECO:0000256" key="4">
    <source>
        <dbReference type="ARBA" id="ARBA00022722"/>
    </source>
</evidence>
<dbReference type="InterPro" id="IPR003308">
    <property type="entry name" value="Integrase_Zn-bd_dom_N"/>
</dbReference>
<dbReference type="InterPro" id="IPR008919">
    <property type="entry name" value="Retrov_capsid_N"/>
</dbReference>
<dbReference type="SUPFAM" id="SSF47943">
    <property type="entry name" value="Retrovirus capsid protein, N-terminal core domain"/>
    <property type="match status" value="1"/>
</dbReference>
<dbReference type="PROSITE" id="PS50879">
    <property type="entry name" value="RNASE_H_1"/>
    <property type="match status" value="1"/>
</dbReference>
<dbReference type="SUPFAM" id="SSF50122">
    <property type="entry name" value="DNA-binding domain of retroviral integrase"/>
    <property type="match status" value="1"/>
</dbReference>
<dbReference type="InterPro" id="IPR036397">
    <property type="entry name" value="RNaseH_sf"/>
</dbReference>
<dbReference type="EMBL" id="MH036232">
    <property type="protein sequence ID" value="AXP11718.1"/>
    <property type="molecule type" value="Genomic_DNA"/>
</dbReference>
<evidence type="ECO:0000256" key="6">
    <source>
        <dbReference type="ARBA" id="ARBA00022759"/>
    </source>
</evidence>
<keyword evidence="3" id="KW-0548">Nucleotidyltransferase</keyword>
<feature type="domain" description="Reverse transcriptase" evidence="17">
    <location>
        <begin position="199"/>
        <end position="412"/>
    </location>
</feature>
<feature type="domain" description="RNase H type-1" evidence="18">
    <location>
        <begin position="626"/>
        <end position="756"/>
    </location>
</feature>
<reference evidence="21" key="1">
    <citation type="submission" date="2018-03" db="EMBL/GenBank/DDBJ databases">
        <title>Insertion of an intracisternal A-particle retrotransposon in Mlycd in DBA/2J mice.</title>
        <authorList>
            <person name="Bender A."/>
            <person name="Argmann C.A."/>
            <person name="Dodatko T."/>
            <person name="Deikus G."/>
            <person name="Sebra R."/>
            <person name="Smith M.L."/>
            <person name="Houten S.M."/>
        </authorList>
    </citation>
    <scope>NUCLEOTIDE SEQUENCE</scope>
    <source>
        <strain evidence="21">DBA/2J</strain>
    </source>
</reference>
<keyword evidence="4" id="KW-0540">Nuclease</keyword>